<dbReference type="Proteomes" id="UP000092321">
    <property type="component" value="Unassembled WGS sequence"/>
</dbReference>
<keyword evidence="4 5" id="KW-0472">Membrane</keyword>
<evidence type="ECO:0000256" key="4">
    <source>
        <dbReference type="ARBA" id="ARBA00023136"/>
    </source>
</evidence>
<dbReference type="GO" id="GO:0000139">
    <property type="term" value="C:Golgi membrane"/>
    <property type="evidence" value="ECO:0007669"/>
    <property type="project" value="UniProtKB-SubCell"/>
</dbReference>
<reference evidence="8" key="1">
    <citation type="journal article" date="2016" name="Proc. Natl. Acad. Sci. U.S.A.">
        <title>Comparative genomics of biotechnologically important yeasts.</title>
        <authorList>
            <person name="Riley R."/>
            <person name="Haridas S."/>
            <person name="Wolfe K.H."/>
            <person name="Lopes M.R."/>
            <person name="Hittinger C.T."/>
            <person name="Goeker M."/>
            <person name="Salamov A.A."/>
            <person name="Wisecaver J.H."/>
            <person name="Long T.M."/>
            <person name="Calvey C.H."/>
            <person name="Aerts A.L."/>
            <person name="Barry K.W."/>
            <person name="Choi C."/>
            <person name="Clum A."/>
            <person name="Coughlan A.Y."/>
            <person name="Deshpande S."/>
            <person name="Douglass A.P."/>
            <person name="Hanson S.J."/>
            <person name="Klenk H.-P."/>
            <person name="LaButti K.M."/>
            <person name="Lapidus A."/>
            <person name="Lindquist E.A."/>
            <person name="Lipzen A.M."/>
            <person name="Meier-Kolthoff J.P."/>
            <person name="Ohm R.A."/>
            <person name="Otillar R.P."/>
            <person name="Pangilinan J.L."/>
            <person name="Peng Y."/>
            <person name="Rokas A."/>
            <person name="Rosa C.A."/>
            <person name="Scheuner C."/>
            <person name="Sibirny A.A."/>
            <person name="Slot J.C."/>
            <person name="Stielow J.B."/>
            <person name="Sun H."/>
            <person name="Kurtzman C.P."/>
            <person name="Blackwell M."/>
            <person name="Grigoriev I.V."/>
            <person name="Jeffries T.W."/>
        </authorList>
    </citation>
    <scope>NUCLEOTIDE SEQUENCE [LARGE SCALE GENOMIC DNA]</scope>
    <source>
        <strain evidence="8">NRRL Y-1626</strain>
    </source>
</reference>
<feature type="transmembrane region" description="Helical" evidence="5">
    <location>
        <begin position="240"/>
        <end position="257"/>
    </location>
</feature>
<feature type="transmembrane region" description="Helical" evidence="5">
    <location>
        <begin position="207"/>
        <end position="228"/>
    </location>
</feature>
<dbReference type="InterPro" id="IPR037185">
    <property type="entry name" value="EmrE-like"/>
</dbReference>
<keyword evidence="8" id="KW-1185">Reference proteome</keyword>
<evidence type="ECO:0000256" key="3">
    <source>
        <dbReference type="ARBA" id="ARBA00022989"/>
    </source>
</evidence>
<feature type="transmembrane region" description="Helical" evidence="5">
    <location>
        <begin position="20"/>
        <end position="39"/>
    </location>
</feature>
<organism evidence="7 8">
    <name type="scientific">Hanseniaspora valbyensis NRRL Y-1626</name>
    <dbReference type="NCBI Taxonomy" id="766949"/>
    <lineage>
        <taxon>Eukaryota</taxon>
        <taxon>Fungi</taxon>
        <taxon>Dikarya</taxon>
        <taxon>Ascomycota</taxon>
        <taxon>Saccharomycotina</taxon>
        <taxon>Saccharomycetes</taxon>
        <taxon>Saccharomycodales</taxon>
        <taxon>Saccharomycodaceae</taxon>
        <taxon>Hanseniaspora</taxon>
    </lineage>
</organism>
<feature type="transmembrane region" description="Helical" evidence="5">
    <location>
        <begin position="273"/>
        <end position="295"/>
    </location>
</feature>
<feature type="transmembrane region" description="Helical" evidence="5">
    <location>
        <begin position="113"/>
        <end position="132"/>
    </location>
</feature>
<evidence type="ECO:0000256" key="1">
    <source>
        <dbReference type="ARBA" id="ARBA00004141"/>
    </source>
</evidence>
<evidence type="ECO:0000313" key="7">
    <source>
        <dbReference type="EMBL" id="OBA26495.1"/>
    </source>
</evidence>
<keyword evidence="3 5" id="KW-1133">Transmembrane helix</keyword>
<keyword evidence="2 5" id="KW-0812">Transmembrane</keyword>
<keyword evidence="5" id="KW-0762">Sugar transport</keyword>
<keyword evidence="5" id="KW-0968">Cytoplasmic vesicle</keyword>
<proteinExistence type="inferred from homology"/>
<dbReference type="AlphaFoldDB" id="A0A1B7TCU1"/>
<accession>A0A1B7TCU1</accession>
<sequence length="368" mass="39923">MSDDLRNAKPSVSWVNNGPVSIIAYCCSSIIMTIVNKFVVNLKDFNMNFVMLFVQCLVCCTLLVVLKGLNYAKFRNLNKQDVKKWLPINFLLVAMIYTGSKSLQFLPVPIYTIFKNLTIILIAYGEVLFFGGKVTSMELGAFLLMVLSSVVATVGDNQAKHSLGKRLVENAAVAAVNGAAADTSNVGSSAAATAAATAAASSINIGYFWMLANCVSSALFVLVMRMRIKLTNFKDFDTMFYNNVVALPILLGSSFILEDWSPENVATNFTRESVIAMIVSGMFSVGISYCSGWCVRVTSSTTYSMVGALNKLPIALAGMVFFDAPKNFLSLMSILIGFLAGIAYTSAKQKKAQEKKPETSKLPSSNKD</sequence>
<protein>
    <recommendedName>
        <fullName evidence="5">GDP-mannose transporter</fullName>
        <shortName evidence="5">GMT</shortName>
    </recommendedName>
</protein>
<feature type="transmembrane region" description="Helical" evidence="5">
    <location>
        <begin position="302"/>
        <end position="322"/>
    </location>
</feature>
<dbReference type="GO" id="GO:0005789">
    <property type="term" value="C:endoplasmic reticulum membrane"/>
    <property type="evidence" value="ECO:0007669"/>
    <property type="project" value="UniProtKB-SubCell"/>
</dbReference>
<dbReference type="OrthoDB" id="417037at2759"/>
<comment type="subcellular location">
    <subcellularLocation>
        <location evidence="5">Golgi apparatus membrane</location>
        <topology evidence="5">Multi-pass membrane protein</topology>
    </subcellularLocation>
    <subcellularLocation>
        <location evidence="5">Cytoplasmic vesicle membrane</location>
        <topology evidence="5">Multi-pass membrane protein</topology>
    </subcellularLocation>
    <subcellularLocation>
        <location evidence="5">Endoplasmic reticulum membrane</location>
        <topology evidence="5">Multi-pass membrane protein</topology>
    </subcellularLocation>
    <subcellularLocation>
        <location evidence="1">Membrane</location>
        <topology evidence="1">Multi-pass membrane protein</topology>
    </subcellularLocation>
</comment>
<dbReference type="SUPFAM" id="SSF103481">
    <property type="entry name" value="Multidrug resistance efflux transporter EmrE"/>
    <property type="match status" value="1"/>
</dbReference>
<feature type="transmembrane region" description="Helical" evidence="5">
    <location>
        <begin position="45"/>
        <end position="66"/>
    </location>
</feature>
<evidence type="ECO:0000313" key="8">
    <source>
        <dbReference type="Proteomes" id="UP000092321"/>
    </source>
</evidence>
<evidence type="ECO:0000256" key="6">
    <source>
        <dbReference type="SAM" id="MobiDB-lite"/>
    </source>
</evidence>
<keyword evidence="5" id="KW-0813">Transport</keyword>
<keyword evidence="5" id="KW-0333">Golgi apparatus</keyword>
<evidence type="ECO:0000256" key="5">
    <source>
        <dbReference type="RuleBase" id="RU367097"/>
    </source>
</evidence>
<dbReference type="InterPro" id="IPR050186">
    <property type="entry name" value="TPT_transporter"/>
</dbReference>
<dbReference type="NCBIfam" id="TIGR00803">
    <property type="entry name" value="nst"/>
    <property type="match status" value="1"/>
</dbReference>
<dbReference type="PANTHER" id="PTHR11132">
    <property type="entry name" value="SOLUTE CARRIER FAMILY 35"/>
    <property type="match status" value="1"/>
</dbReference>
<dbReference type="EMBL" id="LXPE01000017">
    <property type="protein sequence ID" value="OBA26495.1"/>
    <property type="molecule type" value="Genomic_DNA"/>
</dbReference>
<comment type="function">
    <text evidence="5">Involved in the import of GDP-mannose from the cytoplasm into the Golgi lumen.</text>
</comment>
<keyword evidence="5" id="KW-0256">Endoplasmic reticulum</keyword>
<name>A0A1B7TCU1_9ASCO</name>
<feature type="transmembrane region" description="Helical" evidence="5">
    <location>
        <begin position="328"/>
        <end position="347"/>
    </location>
</feature>
<comment type="similarity">
    <text evidence="5">Belongs to the TPT transporter family. SLC35D subfamily.</text>
</comment>
<dbReference type="GO" id="GO:0030659">
    <property type="term" value="C:cytoplasmic vesicle membrane"/>
    <property type="evidence" value="ECO:0007669"/>
    <property type="project" value="UniProtKB-SubCell"/>
</dbReference>
<comment type="caution">
    <text evidence="7">The sequence shown here is derived from an EMBL/GenBank/DDBJ whole genome shotgun (WGS) entry which is preliminary data.</text>
</comment>
<evidence type="ECO:0000256" key="2">
    <source>
        <dbReference type="ARBA" id="ARBA00022692"/>
    </source>
</evidence>
<gene>
    <name evidence="7" type="ORF">HANVADRAFT_53101</name>
</gene>
<feature type="region of interest" description="Disordered" evidence="6">
    <location>
        <begin position="349"/>
        <end position="368"/>
    </location>
</feature>
<comment type="subunit">
    <text evidence="5">Homooligomer.</text>
</comment>
<feature type="transmembrane region" description="Helical" evidence="5">
    <location>
        <begin position="139"/>
        <end position="155"/>
    </location>
</feature>
<feature type="transmembrane region" description="Helical" evidence="5">
    <location>
        <begin position="86"/>
        <end position="107"/>
    </location>
</feature>